<evidence type="ECO:0000256" key="3">
    <source>
        <dbReference type="ARBA" id="ARBA00022679"/>
    </source>
</evidence>
<dbReference type="SMART" id="SM00827">
    <property type="entry name" value="PKS_AT"/>
    <property type="match status" value="1"/>
</dbReference>
<dbReference type="InterPro" id="IPR036736">
    <property type="entry name" value="ACP-like_sf"/>
</dbReference>
<evidence type="ECO:0000256" key="4">
    <source>
        <dbReference type="ARBA" id="ARBA00022857"/>
    </source>
</evidence>
<dbReference type="SUPFAM" id="SSF47336">
    <property type="entry name" value="ACP-like"/>
    <property type="match status" value="1"/>
</dbReference>
<dbReference type="Gene3D" id="3.30.70.3290">
    <property type="match status" value="1"/>
</dbReference>
<dbReference type="InterPro" id="IPR009081">
    <property type="entry name" value="PP-bd_ACP"/>
</dbReference>
<dbReference type="Gene3D" id="1.10.1200.10">
    <property type="entry name" value="ACP-like"/>
    <property type="match status" value="1"/>
</dbReference>
<dbReference type="Pfam" id="PF00698">
    <property type="entry name" value="Acyl_transf_1"/>
    <property type="match status" value="1"/>
</dbReference>
<dbReference type="PANTHER" id="PTHR43775">
    <property type="entry name" value="FATTY ACID SYNTHASE"/>
    <property type="match status" value="1"/>
</dbReference>
<dbReference type="InterPro" id="IPR016036">
    <property type="entry name" value="Malonyl_transacylase_ACP-bd"/>
</dbReference>
<proteinExistence type="predicted"/>
<dbReference type="PROSITE" id="PS00012">
    <property type="entry name" value="PHOSPHOPANTETHEINE"/>
    <property type="match status" value="1"/>
</dbReference>
<evidence type="ECO:0000313" key="7">
    <source>
        <dbReference type="EMBL" id="MCP9276684.1"/>
    </source>
</evidence>
<dbReference type="InterPro" id="IPR001227">
    <property type="entry name" value="Ac_transferase_dom_sf"/>
</dbReference>
<evidence type="ECO:0000256" key="1">
    <source>
        <dbReference type="ARBA" id="ARBA00022450"/>
    </source>
</evidence>
<dbReference type="Pfam" id="PF08659">
    <property type="entry name" value="KR"/>
    <property type="match status" value="1"/>
</dbReference>
<organism evidence="7 8">
    <name type="scientific">Mycolicibacterium arenosum</name>
    <dbReference type="NCBI Taxonomy" id="2952157"/>
    <lineage>
        <taxon>Bacteria</taxon>
        <taxon>Bacillati</taxon>
        <taxon>Actinomycetota</taxon>
        <taxon>Actinomycetes</taxon>
        <taxon>Mycobacteriales</taxon>
        <taxon>Mycobacteriaceae</taxon>
        <taxon>Mycolicibacterium</taxon>
    </lineage>
</organism>
<keyword evidence="4" id="KW-0521">NADP</keyword>
<dbReference type="Pfam" id="PF00550">
    <property type="entry name" value="PP-binding"/>
    <property type="match status" value="1"/>
</dbReference>
<keyword evidence="2" id="KW-0597">Phosphoprotein</keyword>
<dbReference type="NCBIfam" id="NF037940">
    <property type="entry name" value="PKS_MbtD"/>
    <property type="match status" value="1"/>
</dbReference>
<gene>
    <name evidence="7" type="primary">mbtD</name>
    <name evidence="7" type="ORF">NM203_31325</name>
</gene>
<dbReference type="RefSeq" id="WP_255064830.1">
    <property type="nucleotide sequence ID" value="NZ_JANDBD010000018.1"/>
</dbReference>
<keyword evidence="1" id="KW-0596">Phosphopantetheine</keyword>
<dbReference type="Gene3D" id="3.40.50.720">
    <property type="entry name" value="NAD(P)-binding Rossmann-like Domain"/>
    <property type="match status" value="1"/>
</dbReference>
<name>A0ABT1MBY8_9MYCO</name>
<dbReference type="SUPFAM" id="SSF55048">
    <property type="entry name" value="Probable ACP-binding domain of malonyl-CoA ACP transacylase"/>
    <property type="match status" value="1"/>
</dbReference>
<comment type="caution">
    <text evidence="7">The sequence shown here is derived from an EMBL/GenBank/DDBJ whole genome shotgun (WGS) entry which is preliminary data.</text>
</comment>
<dbReference type="CDD" id="cd05274">
    <property type="entry name" value="KR_FAS_SDR_x"/>
    <property type="match status" value="1"/>
</dbReference>
<protein>
    <submittedName>
        <fullName evidence="7">Mycobactin polyketide synthase MbtD</fullName>
    </submittedName>
</protein>
<dbReference type="InterPro" id="IPR013968">
    <property type="entry name" value="PKS_KR"/>
</dbReference>
<keyword evidence="5" id="KW-0511">Multifunctional enzyme</keyword>
<dbReference type="PROSITE" id="PS50075">
    <property type="entry name" value="CARRIER"/>
    <property type="match status" value="1"/>
</dbReference>
<dbReference type="InterPro" id="IPR050091">
    <property type="entry name" value="PKS_NRPS_Biosynth_Enz"/>
</dbReference>
<dbReference type="Proteomes" id="UP001651690">
    <property type="component" value="Unassembled WGS sequence"/>
</dbReference>
<reference evidence="7 8" key="1">
    <citation type="submission" date="2022-06" db="EMBL/GenBank/DDBJ databases">
        <title>Mycolicibacterium sp. CAU 1645 isolated from seawater.</title>
        <authorList>
            <person name="Kim W."/>
        </authorList>
    </citation>
    <scope>NUCLEOTIDE SEQUENCE [LARGE SCALE GENOMIC DNA]</scope>
    <source>
        <strain evidence="7 8">CAU 1645</strain>
    </source>
</reference>
<dbReference type="InterPro" id="IPR006162">
    <property type="entry name" value="Ppantetheine_attach_site"/>
</dbReference>
<dbReference type="SMART" id="SM00822">
    <property type="entry name" value="PKS_KR"/>
    <property type="match status" value="1"/>
</dbReference>
<dbReference type="InterPro" id="IPR036291">
    <property type="entry name" value="NAD(P)-bd_dom_sf"/>
</dbReference>
<sequence>MPLPDGRIPIPLSAHAADLVDRDAAAILDYLERRPQVTDVGAVASTVLRTRRLRKHRAVLRASDRVELIDALRSLAAGEEHRLVTRATSGGPGRIAFVFPGQGSQWPSMGVEAYKRLPVYRTEVDDCAAEFAAQGLASPLDYLLAAEGAQTMDFSQVQIQGAQFVHGIALARVWRSCGVLPDITVGHSLGEIGAAYAAGAITRSVAVGVVAARATLLDTLTGPYRVAVLGVTPDDAREVIAGTAGWVELSVVNSPTSVAVSGETDAVAAAVATVAARGVFAREIEMWFPAHTTALTPLRAELDALLPAGEFSETPVQFVGSATAGVVPAGTDFAEYWYHNLRSTVRFDRAVLTALECGATTFVELSAHPALLFAMGDVLDAHPDPGPTVVVGSGRRDEPLTDRLSANVATVALSDAGYRWEDVVGEPATALPDFPFAPMRAEHLWAAPEPLPPIAGITVGTQYWEPVSVAPAADVRAAAVVDLGAAELASRLRDALGAHDRVEEVAPQRADLLVVVAPALADDDAVVAAARLADAVDAGLLTYAEGVANTVWLVTVRAERLPQGDDPTLPGQAALAAMHRSIGFEHPDRDFRHLDLPAGDFDAALAVDVLLGTEDVVIRADAAHRRVLRDERAAAPPWPREVFDDVVVTGGAGVVGRHFARALVERGARRIVLLSRHGVDDGVIAELAAGRDVEIVAPRCDVTDPGRLAAVAAEFAGPGASLVVHAAGAATIGPAAGLTGAAVRESCAAKISGLAALTETWPLRGDARLLLCSSVSGLWGGSGHAAYAAANRLLDVAAERQRAAGRSCTSVRWGLWPGTGVIAAGEVERVERSGLTAMVPDRAVDVALRDHVGDPVVFAADARRLRVFLGTTEPPPPDDARDADLAGLDATGAVHAALGAVLKLADTTGLDVEASLLDLGVDSLLAIDLRRKLKTATGQNVPLAVILGGVTTTELIRRVKDSGNRALSRD</sequence>
<evidence type="ECO:0000259" key="6">
    <source>
        <dbReference type="PROSITE" id="PS50075"/>
    </source>
</evidence>
<dbReference type="SMART" id="SM00823">
    <property type="entry name" value="PKS_PP"/>
    <property type="match status" value="1"/>
</dbReference>
<feature type="domain" description="Carrier" evidence="6">
    <location>
        <begin position="888"/>
        <end position="963"/>
    </location>
</feature>
<keyword evidence="8" id="KW-1185">Reference proteome</keyword>
<dbReference type="InterPro" id="IPR020806">
    <property type="entry name" value="PKS_PP-bd"/>
</dbReference>
<evidence type="ECO:0000256" key="5">
    <source>
        <dbReference type="ARBA" id="ARBA00023268"/>
    </source>
</evidence>
<evidence type="ECO:0000256" key="2">
    <source>
        <dbReference type="ARBA" id="ARBA00022553"/>
    </source>
</evidence>
<dbReference type="Gene3D" id="3.40.366.10">
    <property type="entry name" value="Malonyl-Coenzyme A Acyl Carrier Protein, domain 2"/>
    <property type="match status" value="1"/>
</dbReference>
<dbReference type="InterPro" id="IPR016035">
    <property type="entry name" value="Acyl_Trfase/lysoPLipase"/>
</dbReference>
<dbReference type="SUPFAM" id="SSF52151">
    <property type="entry name" value="FabD/lysophospholipase-like"/>
    <property type="match status" value="1"/>
</dbReference>
<dbReference type="InterPro" id="IPR014043">
    <property type="entry name" value="Acyl_transferase_dom"/>
</dbReference>
<keyword evidence="3" id="KW-0808">Transferase</keyword>
<dbReference type="SUPFAM" id="SSF51735">
    <property type="entry name" value="NAD(P)-binding Rossmann-fold domains"/>
    <property type="match status" value="2"/>
</dbReference>
<dbReference type="EMBL" id="JANDBD010000018">
    <property type="protein sequence ID" value="MCP9276684.1"/>
    <property type="molecule type" value="Genomic_DNA"/>
</dbReference>
<dbReference type="PANTHER" id="PTHR43775:SF37">
    <property type="entry name" value="SI:DKEY-61P9.11"/>
    <property type="match status" value="1"/>
</dbReference>
<evidence type="ECO:0000313" key="8">
    <source>
        <dbReference type="Proteomes" id="UP001651690"/>
    </source>
</evidence>
<accession>A0ABT1MBY8</accession>
<dbReference type="InterPro" id="IPR057326">
    <property type="entry name" value="KR_dom"/>
</dbReference>